<name>A0A6L2NBN9_TANCI</name>
<keyword evidence="3" id="KW-0548">Nucleotidyltransferase</keyword>
<protein>
    <submittedName>
        <fullName evidence="3">Reverse transcriptase domain-containing protein</fullName>
    </submittedName>
</protein>
<reference evidence="3" key="1">
    <citation type="journal article" date="2019" name="Sci. Rep.">
        <title>Draft genome of Tanacetum cinerariifolium, the natural source of mosquito coil.</title>
        <authorList>
            <person name="Yamashiro T."/>
            <person name="Shiraishi A."/>
            <person name="Satake H."/>
            <person name="Nakayama K."/>
        </authorList>
    </citation>
    <scope>NUCLEOTIDE SEQUENCE</scope>
</reference>
<feature type="region of interest" description="Disordered" evidence="1">
    <location>
        <begin position="1"/>
        <end position="27"/>
    </location>
</feature>
<dbReference type="AlphaFoldDB" id="A0A6L2NBN9"/>
<sequence length="653" mass="75000">METARRRAEAKLQKGGLWNQQRPKRKQDRFTLLTKTPKEILALDKGKFKPPPPMTTSVEKRNASKFCKFHREVRHTTYECMHLKRQIEEMLKAKKLSHPIKELKQSSGKDKSKDAKKGEISGKDKPLAILMDDTEGPMIIEAEIGGYFVYRMYVDEGSFLEILYENYFNKFCPEVRSQMIPATTPLVGFSEEIIWKLGKISLLVKIGDEEHSTSAWMNFMIVRSPSPYNRIIGRPGSLVALDLGSTRFKQLMLLPLNVVTTAKLAVKPSHGKKTRRQLEDVRGFQGPKQSMPQRWLSAVENRLKEAEIAFKQMKKLIAELPMLTAPKEKKELIMYLAAATEAISAVLMTERDRKQMPIYFASRALHGPEVNYTPMEKLILALVSASKRLKRYLQAHTIVVIIDQPIKQMLPNPEVIGILLKWRFDLDEHDIHYRPRTSVKGQILADFIVERPEDDHLDTLMDDKEELPDPWILFMNGSSCMDGSEAGLIITNPKGMELTYALRFMFNATNNEVEYEALIAGLRIAKQMGEKSMDEKEVLTIVEEEGRTWMTLIYEYLAEEILPEEKRKARAIRHKAALGVNLDLLEEKREQTAIQEARSNAKMEKYYNARVRSTSFRPRDLIYRNNEVSHAKDGGKLGPKWEGLYEVTEALGK</sequence>
<dbReference type="PANTHER" id="PTHR48475">
    <property type="entry name" value="RIBONUCLEASE H"/>
    <property type="match status" value="1"/>
</dbReference>
<dbReference type="InterPro" id="IPR012337">
    <property type="entry name" value="RNaseH-like_sf"/>
</dbReference>
<dbReference type="InterPro" id="IPR036397">
    <property type="entry name" value="RNaseH_sf"/>
</dbReference>
<evidence type="ECO:0000259" key="2">
    <source>
        <dbReference type="Pfam" id="PF17919"/>
    </source>
</evidence>
<dbReference type="SUPFAM" id="SSF56672">
    <property type="entry name" value="DNA/RNA polymerases"/>
    <property type="match status" value="1"/>
</dbReference>
<proteinExistence type="predicted"/>
<keyword evidence="3" id="KW-0808">Transferase</keyword>
<dbReference type="Pfam" id="PF17919">
    <property type="entry name" value="RT_RNaseH_2"/>
    <property type="match status" value="1"/>
</dbReference>
<dbReference type="SUPFAM" id="SSF53098">
    <property type="entry name" value="Ribonuclease H-like"/>
    <property type="match status" value="1"/>
</dbReference>
<feature type="compositionally biased region" description="Basic and acidic residues" evidence="1">
    <location>
        <begin position="1"/>
        <end position="12"/>
    </location>
</feature>
<dbReference type="InterPro" id="IPR041577">
    <property type="entry name" value="RT_RNaseH_2"/>
</dbReference>
<dbReference type="InterPro" id="IPR043502">
    <property type="entry name" value="DNA/RNA_pol_sf"/>
</dbReference>
<dbReference type="GO" id="GO:0003676">
    <property type="term" value="F:nucleic acid binding"/>
    <property type="evidence" value="ECO:0007669"/>
    <property type="project" value="InterPro"/>
</dbReference>
<feature type="domain" description="Reverse transcriptase/retrotransposon-derived protein RNase H-like" evidence="2">
    <location>
        <begin position="305"/>
        <end position="400"/>
    </location>
</feature>
<evidence type="ECO:0000313" key="3">
    <source>
        <dbReference type="EMBL" id="GEU83611.1"/>
    </source>
</evidence>
<dbReference type="PANTHER" id="PTHR48475:SF2">
    <property type="entry name" value="RIBONUCLEASE H"/>
    <property type="match status" value="1"/>
</dbReference>
<comment type="caution">
    <text evidence="3">The sequence shown here is derived from an EMBL/GenBank/DDBJ whole genome shotgun (WGS) entry which is preliminary data.</text>
</comment>
<keyword evidence="3" id="KW-0695">RNA-directed DNA polymerase</keyword>
<dbReference type="GO" id="GO:0003964">
    <property type="term" value="F:RNA-directed DNA polymerase activity"/>
    <property type="evidence" value="ECO:0007669"/>
    <property type="project" value="UniProtKB-KW"/>
</dbReference>
<evidence type="ECO:0000256" key="1">
    <source>
        <dbReference type="SAM" id="MobiDB-lite"/>
    </source>
</evidence>
<dbReference type="Gene3D" id="3.30.420.10">
    <property type="entry name" value="Ribonuclease H-like superfamily/Ribonuclease H"/>
    <property type="match status" value="1"/>
</dbReference>
<dbReference type="EMBL" id="BKCJ010008717">
    <property type="protein sequence ID" value="GEU83611.1"/>
    <property type="molecule type" value="Genomic_DNA"/>
</dbReference>
<accession>A0A6L2NBN9</accession>
<organism evidence="3">
    <name type="scientific">Tanacetum cinerariifolium</name>
    <name type="common">Dalmatian daisy</name>
    <name type="synonym">Chrysanthemum cinerariifolium</name>
    <dbReference type="NCBI Taxonomy" id="118510"/>
    <lineage>
        <taxon>Eukaryota</taxon>
        <taxon>Viridiplantae</taxon>
        <taxon>Streptophyta</taxon>
        <taxon>Embryophyta</taxon>
        <taxon>Tracheophyta</taxon>
        <taxon>Spermatophyta</taxon>
        <taxon>Magnoliopsida</taxon>
        <taxon>eudicotyledons</taxon>
        <taxon>Gunneridae</taxon>
        <taxon>Pentapetalae</taxon>
        <taxon>asterids</taxon>
        <taxon>campanulids</taxon>
        <taxon>Asterales</taxon>
        <taxon>Asteraceae</taxon>
        <taxon>Asteroideae</taxon>
        <taxon>Anthemideae</taxon>
        <taxon>Anthemidinae</taxon>
        <taxon>Tanacetum</taxon>
    </lineage>
</organism>
<gene>
    <name evidence="3" type="ORF">Tci_055589</name>
</gene>